<comment type="similarity">
    <text evidence="1">Belongs to the CdaR family.</text>
</comment>
<dbReference type="AlphaFoldDB" id="A0A143QK16"/>
<reference evidence="7" key="2">
    <citation type="submission" date="2016-04" db="EMBL/GenBank/DDBJ databases">
        <title>Complete Genome and Plasmid Sequences for Rhodococcus fascians D188 and Draft Sequences for Rhodococcus spp. Isolates PBTS 1 and PBTS 2.</title>
        <authorList>
            <person name="Stamer R."/>
            <person name="Vereecke D."/>
            <person name="Zhang Y."/>
            <person name="Schilkey F."/>
            <person name="Devitt N."/>
            <person name="Randall J."/>
        </authorList>
    </citation>
    <scope>NUCLEOTIDE SEQUENCE [LARGE SCALE GENOMIC DNA]</scope>
    <source>
        <strain evidence="7">PBTS2</strain>
    </source>
</reference>
<evidence type="ECO:0000313" key="6">
    <source>
        <dbReference type="EMBL" id="AMY23281.1"/>
    </source>
</evidence>
<evidence type="ECO:0000259" key="5">
    <source>
        <dbReference type="Pfam" id="PF17853"/>
    </source>
</evidence>
<dbReference type="PANTHER" id="PTHR33744">
    <property type="entry name" value="CARBOHYDRATE DIACID REGULATOR"/>
    <property type="match status" value="1"/>
</dbReference>
<dbReference type="InterPro" id="IPR025736">
    <property type="entry name" value="PucR_C-HTH_dom"/>
</dbReference>
<dbReference type="EMBL" id="CP015220">
    <property type="protein sequence ID" value="AMY23281.1"/>
    <property type="molecule type" value="Genomic_DNA"/>
</dbReference>
<protein>
    <submittedName>
        <fullName evidence="6">Carbohydrate diacid regulator</fullName>
    </submittedName>
</protein>
<feature type="domain" description="PucR C-terminal helix-turn-helix" evidence="3">
    <location>
        <begin position="352"/>
        <end position="408"/>
    </location>
</feature>
<dbReference type="PATRIC" id="fig|1653479.3.peg.2000"/>
<reference evidence="6 7" key="1">
    <citation type="journal article" date="2016" name="Genome Announc.">
        <title>Complete Genome and Plasmid Sequences for Rhodococcus fascians D188 and Draft Sequences for Rhodococcus Isolates PBTS 1 and PBTS 2.</title>
        <authorList>
            <person name="Stamler R.A."/>
            <person name="Vereecke D."/>
            <person name="Zhang Y."/>
            <person name="Schilkey F."/>
            <person name="Devitt N."/>
            <person name="Randall J.J."/>
        </authorList>
    </citation>
    <scope>NUCLEOTIDE SEQUENCE [LARGE SCALE GENOMIC DNA]</scope>
    <source>
        <strain evidence="6 7">PBTS2</strain>
    </source>
</reference>
<dbReference type="PANTHER" id="PTHR33744:SF1">
    <property type="entry name" value="DNA-BINDING TRANSCRIPTIONAL ACTIVATOR ADER"/>
    <property type="match status" value="1"/>
</dbReference>
<evidence type="ECO:0000256" key="2">
    <source>
        <dbReference type="SAM" id="MobiDB-lite"/>
    </source>
</evidence>
<dbReference type="Pfam" id="PF17853">
    <property type="entry name" value="GGDEF_2"/>
    <property type="match status" value="1"/>
</dbReference>
<dbReference type="Pfam" id="PF13556">
    <property type="entry name" value="HTH_30"/>
    <property type="match status" value="1"/>
</dbReference>
<feature type="domain" description="CdaR GGDEF-like" evidence="5">
    <location>
        <begin position="195"/>
        <end position="303"/>
    </location>
</feature>
<feature type="compositionally biased region" description="Low complexity" evidence="2">
    <location>
        <begin position="1"/>
        <end position="19"/>
    </location>
</feature>
<evidence type="ECO:0000313" key="7">
    <source>
        <dbReference type="Proteomes" id="UP000076038"/>
    </source>
</evidence>
<dbReference type="Proteomes" id="UP000076038">
    <property type="component" value="Chromosome"/>
</dbReference>
<dbReference type="Pfam" id="PF14361">
    <property type="entry name" value="RsbRD_N"/>
    <property type="match status" value="1"/>
</dbReference>
<proteinExistence type="inferred from homology"/>
<sequence>MASPGVRRATSRSAARGAVKPSDQEKIRGAWAALLPRADAIADSITLALIEQEPAYLASTTPDIAGEIRRSTRAHISQGLRTLSGLAAAGDNAREVWRRTGRERARQGIPMELVLKAYTLGSRTLWEELMLEREQCRSVIDEHLLLVAGQQLWRALDSQYETLVEAYRQESARMQQRDLANVLVILDGLRSGRGGDPAFVIEARATLGLSASQQIACVVGPLDDQGSPPLPAPEDAMDQIGAVSHWNTRDGHQFALVALGTGSWRSVIDALAARAVGPVGVAHSPEGVASFAAAYRLAALTAETITEDSGVALATDRLPRVIMAADDQSSELLVRHALGALFTHPEPHRETLLDTLAHMLASDGSPTNAAKALYCHRNTVIYRVRRIEELTGRDLTDARDRLLLTLALVRTGHWARAVEQDDGSTTHGSFNRMK</sequence>
<dbReference type="GeneID" id="93552048"/>
<feature type="domain" description="RsbT co-antagonist protein RsbRD N-terminal" evidence="4">
    <location>
        <begin position="39"/>
        <end position="179"/>
    </location>
</feature>
<dbReference type="InterPro" id="IPR025751">
    <property type="entry name" value="RsbRD_N_dom"/>
</dbReference>
<accession>A0A143QK16</accession>
<dbReference type="InterPro" id="IPR042070">
    <property type="entry name" value="PucR_C-HTH_sf"/>
</dbReference>
<gene>
    <name evidence="6" type="primary">cdaR_2</name>
    <name evidence="6" type="ORF">A3Q41_01978</name>
</gene>
<organism evidence="6 7">
    <name type="scientific">Rhodococcoides fascians</name>
    <name type="common">Rhodococcus fascians</name>
    <dbReference type="NCBI Taxonomy" id="1828"/>
    <lineage>
        <taxon>Bacteria</taxon>
        <taxon>Bacillati</taxon>
        <taxon>Actinomycetota</taxon>
        <taxon>Actinomycetes</taxon>
        <taxon>Mycobacteriales</taxon>
        <taxon>Nocardiaceae</taxon>
        <taxon>Rhodococcoides</taxon>
    </lineage>
</organism>
<evidence type="ECO:0000259" key="3">
    <source>
        <dbReference type="Pfam" id="PF13556"/>
    </source>
</evidence>
<evidence type="ECO:0000256" key="1">
    <source>
        <dbReference type="ARBA" id="ARBA00006754"/>
    </source>
</evidence>
<dbReference type="InterPro" id="IPR041522">
    <property type="entry name" value="CdaR_GGDEF"/>
</dbReference>
<name>A0A143QK16_RHOFA</name>
<evidence type="ECO:0000259" key="4">
    <source>
        <dbReference type="Pfam" id="PF14361"/>
    </source>
</evidence>
<dbReference type="Gene3D" id="1.10.10.2840">
    <property type="entry name" value="PucR C-terminal helix-turn-helix domain"/>
    <property type="match status" value="1"/>
</dbReference>
<dbReference type="InterPro" id="IPR051448">
    <property type="entry name" value="CdaR-like_regulators"/>
</dbReference>
<keyword evidence="7" id="KW-1185">Reference proteome</keyword>
<feature type="region of interest" description="Disordered" evidence="2">
    <location>
        <begin position="1"/>
        <end position="21"/>
    </location>
</feature>
<dbReference type="RefSeq" id="WP_052053499.1">
    <property type="nucleotide sequence ID" value="NZ_CAKKLU010000002.1"/>
</dbReference>
<dbReference type="KEGG" id="rhs:A3Q41_01978"/>